<dbReference type="Pfam" id="PF00892">
    <property type="entry name" value="EamA"/>
    <property type="match status" value="2"/>
</dbReference>
<feature type="transmembrane region" description="Helical" evidence="6">
    <location>
        <begin position="254"/>
        <end position="271"/>
    </location>
</feature>
<evidence type="ECO:0000256" key="3">
    <source>
        <dbReference type="ARBA" id="ARBA00022692"/>
    </source>
</evidence>
<evidence type="ECO:0000256" key="1">
    <source>
        <dbReference type="ARBA" id="ARBA00004651"/>
    </source>
</evidence>
<feature type="transmembrane region" description="Helical" evidence="6">
    <location>
        <begin position="189"/>
        <end position="209"/>
    </location>
</feature>
<evidence type="ECO:0000256" key="4">
    <source>
        <dbReference type="ARBA" id="ARBA00022989"/>
    </source>
</evidence>
<keyword evidence="9" id="KW-1185">Reference proteome</keyword>
<comment type="subcellular location">
    <subcellularLocation>
        <location evidence="1">Cell membrane</location>
        <topology evidence="1">Multi-pass membrane protein</topology>
    </subcellularLocation>
</comment>
<dbReference type="InterPro" id="IPR050638">
    <property type="entry name" value="AA-Vitamin_Transporters"/>
</dbReference>
<dbReference type="GO" id="GO:0005886">
    <property type="term" value="C:plasma membrane"/>
    <property type="evidence" value="ECO:0007669"/>
    <property type="project" value="UniProtKB-SubCell"/>
</dbReference>
<dbReference type="PANTHER" id="PTHR32322:SF18">
    <property type="entry name" value="S-ADENOSYLMETHIONINE_S-ADENOSYLHOMOCYSTEINE TRANSPORTER"/>
    <property type="match status" value="1"/>
</dbReference>
<feature type="transmembrane region" description="Helical" evidence="6">
    <location>
        <begin position="127"/>
        <end position="145"/>
    </location>
</feature>
<evidence type="ECO:0000259" key="7">
    <source>
        <dbReference type="Pfam" id="PF00892"/>
    </source>
</evidence>
<dbReference type="InterPro" id="IPR000620">
    <property type="entry name" value="EamA_dom"/>
</dbReference>
<evidence type="ECO:0000256" key="6">
    <source>
        <dbReference type="SAM" id="Phobius"/>
    </source>
</evidence>
<evidence type="ECO:0000313" key="8">
    <source>
        <dbReference type="EMBL" id="BDS13461.1"/>
    </source>
</evidence>
<evidence type="ECO:0000256" key="5">
    <source>
        <dbReference type="ARBA" id="ARBA00023136"/>
    </source>
</evidence>
<organism evidence="8 9">
    <name type="scientific">Aureispira anguillae</name>
    <dbReference type="NCBI Taxonomy" id="2864201"/>
    <lineage>
        <taxon>Bacteria</taxon>
        <taxon>Pseudomonadati</taxon>
        <taxon>Bacteroidota</taxon>
        <taxon>Saprospiria</taxon>
        <taxon>Saprospirales</taxon>
        <taxon>Saprospiraceae</taxon>
        <taxon>Aureispira</taxon>
    </lineage>
</organism>
<proteinExistence type="predicted"/>
<feature type="transmembrane region" description="Helical" evidence="6">
    <location>
        <begin position="74"/>
        <end position="93"/>
    </location>
</feature>
<evidence type="ECO:0000313" key="9">
    <source>
        <dbReference type="Proteomes" id="UP001060919"/>
    </source>
</evidence>
<gene>
    <name evidence="8" type="ORF">AsAng_0041990</name>
</gene>
<feature type="transmembrane region" description="Helical" evidence="6">
    <location>
        <begin position="277"/>
        <end position="294"/>
    </location>
</feature>
<keyword evidence="4 6" id="KW-1133">Transmembrane helix</keyword>
<keyword evidence="2" id="KW-1003">Cell membrane</keyword>
<feature type="transmembrane region" description="Helical" evidence="6">
    <location>
        <begin position="99"/>
        <end position="120"/>
    </location>
</feature>
<dbReference type="InterPro" id="IPR037185">
    <property type="entry name" value="EmrE-like"/>
</dbReference>
<dbReference type="PANTHER" id="PTHR32322">
    <property type="entry name" value="INNER MEMBRANE TRANSPORTER"/>
    <property type="match status" value="1"/>
</dbReference>
<reference evidence="8" key="1">
    <citation type="submission" date="2022-09" db="EMBL/GenBank/DDBJ databases">
        <title>Aureispira anguillicida sp. nov., isolated from Leptocephalus of Japanese eel Anguilla japonica.</title>
        <authorList>
            <person name="Yuasa K."/>
            <person name="Mekata T."/>
            <person name="Ikunari K."/>
        </authorList>
    </citation>
    <scope>NUCLEOTIDE SEQUENCE</scope>
    <source>
        <strain evidence="8">EL160426</strain>
    </source>
</reference>
<dbReference type="KEGG" id="aup:AsAng_0041990"/>
<keyword evidence="5 6" id="KW-0472">Membrane</keyword>
<dbReference type="Proteomes" id="UP001060919">
    <property type="component" value="Chromosome"/>
</dbReference>
<feature type="domain" description="EamA" evidence="7">
    <location>
        <begin position="8"/>
        <end position="143"/>
    </location>
</feature>
<feature type="domain" description="EamA" evidence="7">
    <location>
        <begin position="158"/>
        <end position="294"/>
    </location>
</feature>
<dbReference type="AlphaFoldDB" id="A0A916DUL0"/>
<feature type="transmembrane region" description="Helical" evidence="6">
    <location>
        <begin position="36"/>
        <end position="62"/>
    </location>
</feature>
<protein>
    <submittedName>
        <fullName evidence="8">DMT family transporter</fullName>
    </submittedName>
</protein>
<sequence length="306" mass="33392">MKNKLILAHIAMFLVALIYAANFTIAKPVMAGENPYVAPFGFIMMRVLAATTLLWLTHLLFVRERIERKDILRLALCGVCGVAGNQLSFFYGLNLTTPINGALIMLTTPILVLILSMFVFGEKLTAAKGSGIALGLTGAALLILNNRGDIPNAPNPMLGNIYIAINAAFYAVYLVLVKPLMSKYSPITTLKWVFLFGTIYVLPFGWAPMQAVDYQTMPSHIMWSIFFVLFFVTYLAYLMNGAALAIVKPSVSSAYIYLQPLLASIIAVGAGKDKITMVMIGAGCLIFTGVFLVSKRSKVTPALEEE</sequence>
<evidence type="ECO:0000256" key="2">
    <source>
        <dbReference type="ARBA" id="ARBA00022475"/>
    </source>
</evidence>
<dbReference type="RefSeq" id="WP_264788731.1">
    <property type="nucleotide sequence ID" value="NZ_AP026867.1"/>
</dbReference>
<accession>A0A916DUL0</accession>
<dbReference type="EMBL" id="AP026867">
    <property type="protein sequence ID" value="BDS13461.1"/>
    <property type="molecule type" value="Genomic_DNA"/>
</dbReference>
<keyword evidence="3 6" id="KW-0812">Transmembrane</keyword>
<feature type="transmembrane region" description="Helical" evidence="6">
    <location>
        <begin position="221"/>
        <end position="247"/>
    </location>
</feature>
<feature type="transmembrane region" description="Helical" evidence="6">
    <location>
        <begin position="157"/>
        <end position="177"/>
    </location>
</feature>
<dbReference type="SUPFAM" id="SSF103481">
    <property type="entry name" value="Multidrug resistance efflux transporter EmrE"/>
    <property type="match status" value="2"/>
</dbReference>
<name>A0A916DUL0_9BACT</name>